<dbReference type="Proteomes" id="UP000190961">
    <property type="component" value="Unassembled WGS sequence"/>
</dbReference>
<evidence type="ECO:0000259" key="1">
    <source>
        <dbReference type="SMART" id="SM00849"/>
    </source>
</evidence>
<dbReference type="Pfam" id="PF00753">
    <property type="entry name" value="Lactamase_B"/>
    <property type="match status" value="1"/>
</dbReference>
<evidence type="ECO:0000313" key="2">
    <source>
        <dbReference type="EMBL" id="SKC63158.1"/>
    </source>
</evidence>
<dbReference type="RefSeq" id="WP_079686665.1">
    <property type="nucleotide sequence ID" value="NZ_FUZU01000001.1"/>
</dbReference>
<dbReference type="PANTHER" id="PTHR42951:SF17">
    <property type="entry name" value="METALLO-BETA-LACTAMASE DOMAIN-CONTAINING PROTEIN"/>
    <property type="match status" value="1"/>
</dbReference>
<reference evidence="2 3" key="1">
    <citation type="submission" date="2017-02" db="EMBL/GenBank/DDBJ databases">
        <authorList>
            <person name="Peterson S.W."/>
        </authorList>
    </citation>
    <scope>NUCLEOTIDE SEQUENCE [LARGE SCALE GENOMIC DNA]</scope>
    <source>
        <strain evidence="2 3">DSM 25262</strain>
    </source>
</reference>
<dbReference type="Gene3D" id="3.60.15.10">
    <property type="entry name" value="Ribonuclease Z/Hydroxyacylglutathione hydrolase-like"/>
    <property type="match status" value="1"/>
</dbReference>
<dbReference type="Gene3D" id="3.10.450.50">
    <property type="match status" value="1"/>
</dbReference>
<feature type="domain" description="Metallo-beta-lactamase" evidence="1">
    <location>
        <begin position="50"/>
        <end position="262"/>
    </location>
</feature>
<accession>A0A1T5KII2</accession>
<dbReference type="InterPro" id="IPR001279">
    <property type="entry name" value="Metallo-B-lactamas"/>
</dbReference>
<dbReference type="SMART" id="SM00849">
    <property type="entry name" value="Lactamase_B"/>
    <property type="match status" value="1"/>
</dbReference>
<evidence type="ECO:0000313" key="3">
    <source>
        <dbReference type="Proteomes" id="UP000190961"/>
    </source>
</evidence>
<protein>
    <submittedName>
        <fullName evidence="2">Glyoxylase, beta-lactamase superfamily II</fullName>
    </submittedName>
</protein>
<dbReference type="Pfam" id="PF14534">
    <property type="entry name" value="DUF4440"/>
    <property type="match status" value="1"/>
</dbReference>
<keyword evidence="3" id="KW-1185">Reference proteome</keyword>
<dbReference type="InterPro" id="IPR027843">
    <property type="entry name" value="DUF4440"/>
</dbReference>
<proteinExistence type="predicted"/>
<gene>
    <name evidence="2" type="ORF">SAMN05660236_2193</name>
</gene>
<dbReference type="OrthoDB" id="9802248at2"/>
<dbReference type="SUPFAM" id="SSF56281">
    <property type="entry name" value="Metallo-hydrolase/oxidoreductase"/>
    <property type="match status" value="1"/>
</dbReference>
<sequence length="399" mass="44785">MKMKKWINSSKSKTLSLVLIIILVTGNFIVHAQNKNHALEQKVFHIQNYFSEAYLVKGNTDKLILIETGVPIAGYQDSLINSIKRLGFKPESIALAIVTHGHGDHAGNARFLQQTFHIPIAGGKGDLNKFKSGKTELSKSEDVSVWGTRLRPYSDLSYTPFTPDIIVDNLSIDLAQYGVHGKIIPIPGGHTPGDLLVLIEENLFVGDAFVGTFKAQDGGLAPDGHHVREHFFHEDKQLADQNLKHIEKIAIDNKVKTLYPTHNGPVSIYELTKYIQEEPLLKLLSKQQADILRETLKGKQDLQTKYLSDNFILRTAQGKQFTKSEFAKAYVTEPKIKIESLAAEDFRIVCSSENTAVMTYLETLKLEGKEATTVFVTETYSKLKEGWKLVYKQSANLYR</sequence>
<dbReference type="InterPro" id="IPR050855">
    <property type="entry name" value="NDM-1-like"/>
</dbReference>
<dbReference type="STRING" id="688867.SAMN05660236_2193"/>
<dbReference type="InterPro" id="IPR032710">
    <property type="entry name" value="NTF2-like_dom_sf"/>
</dbReference>
<dbReference type="InterPro" id="IPR036866">
    <property type="entry name" value="RibonucZ/Hydroxyglut_hydro"/>
</dbReference>
<dbReference type="AlphaFoldDB" id="A0A1T5KII2"/>
<name>A0A1T5KII2_9BACT</name>
<dbReference type="PANTHER" id="PTHR42951">
    <property type="entry name" value="METALLO-BETA-LACTAMASE DOMAIN-CONTAINING"/>
    <property type="match status" value="1"/>
</dbReference>
<dbReference type="EMBL" id="FUZU01000001">
    <property type="protein sequence ID" value="SKC63158.1"/>
    <property type="molecule type" value="Genomic_DNA"/>
</dbReference>
<dbReference type="SUPFAM" id="SSF54427">
    <property type="entry name" value="NTF2-like"/>
    <property type="match status" value="1"/>
</dbReference>
<organism evidence="2 3">
    <name type="scientific">Ohtaekwangia koreensis</name>
    <dbReference type="NCBI Taxonomy" id="688867"/>
    <lineage>
        <taxon>Bacteria</taxon>
        <taxon>Pseudomonadati</taxon>
        <taxon>Bacteroidota</taxon>
        <taxon>Cytophagia</taxon>
        <taxon>Cytophagales</taxon>
        <taxon>Fulvivirgaceae</taxon>
        <taxon>Ohtaekwangia</taxon>
    </lineage>
</organism>